<name>A0ABD3MBA7_9STRA</name>
<dbReference type="PANTHER" id="PTHR11571">
    <property type="entry name" value="GLUTATHIONE S-TRANSFERASE"/>
    <property type="match status" value="1"/>
</dbReference>
<dbReference type="InterPro" id="IPR004046">
    <property type="entry name" value="GST_C"/>
</dbReference>
<dbReference type="Pfam" id="PF14497">
    <property type="entry name" value="GST_C_3"/>
    <property type="match status" value="1"/>
</dbReference>
<reference evidence="3 4" key="1">
    <citation type="submission" date="2024-10" db="EMBL/GenBank/DDBJ databases">
        <title>Updated reference genomes for cyclostephanoid diatoms.</title>
        <authorList>
            <person name="Roberts W.R."/>
            <person name="Alverson A.J."/>
        </authorList>
    </citation>
    <scope>NUCLEOTIDE SEQUENCE [LARGE SCALE GENOMIC DNA]</scope>
    <source>
        <strain evidence="3 4">AJA232-27</strain>
    </source>
</reference>
<dbReference type="AlphaFoldDB" id="A0ABD3MBA7"/>
<dbReference type="InterPro" id="IPR010987">
    <property type="entry name" value="Glutathione-S-Trfase_C-like"/>
</dbReference>
<protein>
    <recommendedName>
        <fullName evidence="5">Glutathione S-transferase</fullName>
    </recommendedName>
</protein>
<evidence type="ECO:0008006" key="5">
    <source>
        <dbReference type="Google" id="ProtNLM"/>
    </source>
</evidence>
<sequence>MRTPSISISADKHAPSSSVTALRVLDPRLEFFKIESVAEPVRIALSVSGIPFDDVYFDFFSPEWHTNFSPEWHTRKSSAKFGQLPELILPNGTVVTDSLAMLRLAGEADEEGKLYPTNIESRIKVESAIGLVGDMRAAWTTPFIIGMVPERFGYPPKDEWTDKDATVKKLRTAFVENDLPRFMQHFSLLIKENGDQFLTGEHLTIADIAAYQTINYFRRGLADHVPQDCLDKHSAILEWLGRIEGHKKVAAYIESKDKSVKGFV</sequence>
<evidence type="ECO:0000259" key="1">
    <source>
        <dbReference type="PROSITE" id="PS50404"/>
    </source>
</evidence>
<dbReference type="PROSITE" id="PS50405">
    <property type="entry name" value="GST_CTER"/>
    <property type="match status" value="1"/>
</dbReference>
<evidence type="ECO:0000259" key="2">
    <source>
        <dbReference type="PROSITE" id="PS50405"/>
    </source>
</evidence>
<feature type="domain" description="GST C-terminal" evidence="2">
    <location>
        <begin position="118"/>
        <end position="263"/>
    </location>
</feature>
<dbReference type="InterPro" id="IPR050213">
    <property type="entry name" value="GST_superfamily"/>
</dbReference>
<dbReference type="Gene3D" id="3.40.30.10">
    <property type="entry name" value="Glutaredoxin"/>
    <property type="match status" value="1"/>
</dbReference>
<dbReference type="EMBL" id="JALLBG020000168">
    <property type="protein sequence ID" value="KAL3760892.1"/>
    <property type="molecule type" value="Genomic_DNA"/>
</dbReference>
<dbReference type="InterPro" id="IPR036282">
    <property type="entry name" value="Glutathione-S-Trfase_C_sf"/>
</dbReference>
<dbReference type="PROSITE" id="PS50404">
    <property type="entry name" value="GST_NTER"/>
    <property type="match status" value="1"/>
</dbReference>
<comment type="caution">
    <text evidence="3">The sequence shown here is derived from an EMBL/GenBank/DDBJ whole genome shotgun (WGS) entry which is preliminary data.</text>
</comment>
<keyword evidence="4" id="KW-1185">Reference proteome</keyword>
<accession>A0ABD3MBA7</accession>
<dbReference type="Proteomes" id="UP001530293">
    <property type="component" value="Unassembled WGS sequence"/>
</dbReference>
<feature type="domain" description="GST N-terminal" evidence="1">
    <location>
        <begin position="25"/>
        <end position="113"/>
    </location>
</feature>
<dbReference type="SUPFAM" id="SSF52833">
    <property type="entry name" value="Thioredoxin-like"/>
    <property type="match status" value="1"/>
</dbReference>
<organism evidence="3 4">
    <name type="scientific">Discostella pseudostelligera</name>
    <dbReference type="NCBI Taxonomy" id="259834"/>
    <lineage>
        <taxon>Eukaryota</taxon>
        <taxon>Sar</taxon>
        <taxon>Stramenopiles</taxon>
        <taxon>Ochrophyta</taxon>
        <taxon>Bacillariophyta</taxon>
        <taxon>Coscinodiscophyceae</taxon>
        <taxon>Thalassiosirophycidae</taxon>
        <taxon>Stephanodiscales</taxon>
        <taxon>Stephanodiscaceae</taxon>
        <taxon>Discostella</taxon>
    </lineage>
</organism>
<dbReference type="InterPro" id="IPR036249">
    <property type="entry name" value="Thioredoxin-like_sf"/>
</dbReference>
<gene>
    <name evidence="3" type="ORF">ACHAWU_009571</name>
</gene>
<dbReference type="PANTHER" id="PTHR11571:SF150">
    <property type="entry name" value="GLUTATHIONE S-TRANSFERASE"/>
    <property type="match status" value="1"/>
</dbReference>
<dbReference type="InterPro" id="IPR004045">
    <property type="entry name" value="Glutathione_S-Trfase_N"/>
</dbReference>
<dbReference type="Gene3D" id="1.20.1050.10">
    <property type="match status" value="1"/>
</dbReference>
<dbReference type="SUPFAM" id="SSF47616">
    <property type="entry name" value="GST C-terminal domain-like"/>
    <property type="match status" value="1"/>
</dbReference>
<evidence type="ECO:0000313" key="3">
    <source>
        <dbReference type="EMBL" id="KAL3760892.1"/>
    </source>
</evidence>
<evidence type="ECO:0000313" key="4">
    <source>
        <dbReference type="Proteomes" id="UP001530293"/>
    </source>
</evidence>
<proteinExistence type="predicted"/>